<dbReference type="GO" id="GO:0005576">
    <property type="term" value="C:extracellular region"/>
    <property type="evidence" value="ECO:0007669"/>
    <property type="project" value="UniProtKB-SubCell"/>
</dbReference>
<dbReference type="GO" id="GO:0006508">
    <property type="term" value="P:proteolysis"/>
    <property type="evidence" value="ECO:0007669"/>
    <property type="project" value="UniProtKB-KW"/>
</dbReference>
<protein>
    <recommendedName>
        <fullName evidence="5">tripeptidyl-peptidase II</fullName>
        <ecNumber evidence="5">3.4.14.10</ecNumber>
    </recommendedName>
</protein>
<dbReference type="Proteomes" id="UP001176521">
    <property type="component" value="Unassembled WGS sequence"/>
</dbReference>
<dbReference type="PROSITE" id="PS51695">
    <property type="entry name" value="SEDOLISIN"/>
    <property type="match status" value="1"/>
</dbReference>
<comment type="catalytic activity">
    <reaction evidence="1">
        <text>Release of an N-terminal tripeptide from a polypeptide.</text>
        <dbReference type="EC" id="3.4.14.10"/>
    </reaction>
</comment>
<dbReference type="InterPro" id="IPR030400">
    <property type="entry name" value="Sedolisin_dom"/>
</dbReference>
<feature type="active site" description="Charge relay system" evidence="12">
    <location>
        <position position="488"/>
    </location>
</feature>
<keyword evidence="13" id="KW-0732">Signal</keyword>
<dbReference type="AlphaFoldDB" id="A0AAN6JKQ5"/>
<evidence type="ECO:0000256" key="7">
    <source>
        <dbReference type="ARBA" id="ARBA00022723"/>
    </source>
</evidence>
<evidence type="ECO:0000256" key="2">
    <source>
        <dbReference type="ARBA" id="ARBA00001913"/>
    </source>
</evidence>
<keyword evidence="6 12" id="KW-0645">Protease</keyword>
<keyword evidence="8 12" id="KW-0378">Hydrolase</keyword>
<evidence type="ECO:0000256" key="12">
    <source>
        <dbReference type="PROSITE-ProRule" id="PRU01032"/>
    </source>
</evidence>
<sequence>MLASNLLAHIVVALSVAGGAFGAVTPRAGVHKTAPAIAPEWRELGQANHGNDYTLTFSLHPANQDGLTARMQQIAATGGEWLTADEVASYVAPKAEDLASLQTFLKSQGIQDNAISYSPAKDTVTVKTTVGKAAAMFAADLLSFSLSGSDPVARAKSLIIPAEIASAVLDVAPLLNFGRIIKTPSKVALSPAERNATLVTRQTTGCSTSLVTPTCLRNLYQTSSYTPSSSTEGVTVMGYIDQYASQADLTQFLNSYRPDAASATLNIQTTAGATNNQNRPGDEANLDVQTVVSQTYPLKTTFLGYGTSTTSGDIFSKTFQYFLSQTTKPGVISISYGSDEAGFTKSAATSMCNYAQQLTAQGTTIVVSSGDYGVSGQSGDTCPPFVPTYPSGCPYILSVGATQNFGPEVAVDTSLAGFWSGAGFSNVFSTPSYQSSAVSAYESKISSTSASTGNYFNKNGRAFPDVSAQGSLYAVVVGGTTYKIGGTSASAPTMASVLALVNDARKAVGKGRIGWIHPTIYGNTAGFTDLTGGASKGCGSTSLGLLATSGYDAVTGLGTPLFSGLRSVFGA</sequence>
<comment type="caution">
    <text evidence="15">The sequence shown here is derived from an EMBL/GenBank/DDBJ whole genome shotgun (WGS) entry which is preliminary data.</text>
</comment>
<proteinExistence type="predicted"/>
<dbReference type="InterPro" id="IPR050819">
    <property type="entry name" value="Tripeptidyl-peptidase_I"/>
</dbReference>
<dbReference type="InterPro" id="IPR036852">
    <property type="entry name" value="Peptidase_S8/S53_dom_sf"/>
</dbReference>
<dbReference type="GO" id="GO:0046872">
    <property type="term" value="F:metal ion binding"/>
    <property type="evidence" value="ECO:0007669"/>
    <property type="project" value="UniProtKB-KW"/>
</dbReference>
<dbReference type="GO" id="GO:0004252">
    <property type="term" value="F:serine-type endopeptidase activity"/>
    <property type="evidence" value="ECO:0007669"/>
    <property type="project" value="UniProtKB-UniRule"/>
</dbReference>
<keyword evidence="16" id="KW-1185">Reference proteome</keyword>
<comment type="cofactor">
    <cofactor evidence="2">
        <name>Ca(2+)</name>
        <dbReference type="ChEBI" id="CHEBI:29108"/>
    </cofactor>
</comment>
<dbReference type="InterPro" id="IPR015366">
    <property type="entry name" value="S53_propep"/>
</dbReference>
<dbReference type="PANTHER" id="PTHR14218">
    <property type="entry name" value="PROTEASE S8 TRIPEPTIDYL PEPTIDASE I CLN2"/>
    <property type="match status" value="1"/>
</dbReference>
<evidence type="ECO:0000313" key="16">
    <source>
        <dbReference type="Proteomes" id="UP001176521"/>
    </source>
</evidence>
<feature type="domain" description="Peptidase S53" evidence="14">
    <location>
        <begin position="210"/>
        <end position="571"/>
    </location>
</feature>
<comment type="subcellular location">
    <subcellularLocation>
        <location evidence="4">Secreted</location>
        <location evidence="4">Extracellular space</location>
    </subcellularLocation>
</comment>
<feature type="signal peptide" evidence="13">
    <location>
        <begin position="1"/>
        <end position="22"/>
    </location>
</feature>
<dbReference type="SUPFAM" id="SSF54897">
    <property type="entry name" value="Protease propeptides/inhibitors"/>
    <property type="match status" value="1"/>
</dbReference>
<evidence type="ECO:0000259" key="14">
    <source>
        <dbReference type="PROSITE" id="PS51695"/>
    </source>
</evidence>
<dbReference type="EC" id="3.4.14.10" evidence="5"/>
<name>A0AAN6JKQ5_9BASI</name>
<comment type="caution">
    <text evidence="12">Lacks conserved residue(s) required for the propagation of feature annotation.</text>
</comment>
<keyword evidence="10" id="KW-0106">Calcium</keyword>
<dbReference type="GO" id="GO:0008240">
    <property type="term" value="F:tripeptidyl-peptidase activity"/>
    <property type="evidence" value="ECO:0007669"/>
    <property type="project" value="UniProtKB-EC"/>
</dbReference>
<evidence type="ECO:0000313" key="15">
    <source>
        <dbReference type="EMBL" id="KAK0531903.1"/>
    </source>
</evidence>
<dbReference type="Pfam" id="PF00082">
    <property type="entry name" value="Peptidase_S8"/>
    <property type="match status" value="1"/>
</dbReference>
<comment type="function">
    <text evidence="3">Secreted tripeptidyl-peptidase which degrades proteins at acidic pHs and is involved in virulence.</text>
</comment>
<dbReference type="SMART" id="SM00944">
    <property type="entry name" value="Pro-kuma_activ"/>
    <property type="match status" value="1"/>
</dbReference>
<dbReference type="InterPro" id="IPR000209">
    <property type="entry name" value="Peptidase_S8/S53_dom"/>
</dbReference>
<keyword evidence="11" id="KW-0865">Zymogen</keyword>
<evidence type="ECO:0000256" key="13">
    <source>
        <dbReference type="SAM" id="SignalP"/>
    </source>
</evidence>
<evidence type="ECO:0000256" key="10">
    <source>
        <dbReference type="ARBA" id="ARBA00022837"/>
    </source>
</evidence>
<evidence type="ECO:0000256" key="3">
    <source>
        <dbReference type="ARBA" id="ARBA00002451"/>
    </source>
</evidence>
<feature type="active site" description="Charge relay system" evidence="12">
    <location>
        <position position="287"/>
    </location>
</feature>
<accession>A0AAN6JKQ5</accession>
<dbReference type="CDD" id="cd11377">
    <property type="entry name" value="Pro-peptidase_S53"/>
    <property type="match status" value="1"/>
</dbReference>
<feature type="chain" id="PRO_5042941556" description="tripeptidyl-peptidase II" evidence="13">
    <location>
        <begin position="23"/>
        <end position="571"/>
    </location>
</feature>
<evidence type="ECO:0000256" key="5">
    <source>
        <dbReference type="ARBA" id="ARBA00012462"/>
    </source>
</evidence>
<reference evidence="15" key="1">
    <citation type="journal article" date="2023" name="PhytoFront">
        <title>Draft Genome Resources of Seven Strains of Tilletia horrida, Causal Agent of Kernel Smut of Rice.</title>
        <authorList>
            <person name="Khanal S."/>
            <person name="Antony Babu S."/>
            <person name="Zhou X.G."/>
        </authorList>
    </citation>
    <scope>NUCLEOTIDE SEQUENCE</scope>
    <source>
        <strain evidence="15">TX3</strain>
    </source>
</reference>
<evidence type="ECO:0000256" key="4">
    <source>
        <dbReference type="ARBA" id="ARBA00004239"/>
    </source>
</evidence>
<evidence type="ECO:0000256" key="9">
    <source>
        <dbReference type="ARBA" id="ARBA00022825"/>
    </source>
</evidence>
<dbReference type="Gene3D" id="3.40.50.200">
    <property type="entry name" value="Peptidase S8/S53 domain"/>
    <property type="match status" value="1"/>
</dbReference>
<evidence type="ECO:0000256" key="8">
    <source>
        <dbReference type="ARBA" id="ARBA00022801"/>
    </source>
</evidence>
<organism evidence="15 16">
    <name type="scientific">Tilletia horrida</name>
    <dbReference type="NCBI Taxonomy" id="155126"/>
    <lineage>
        <taxon>Eukaryota</taxon>
        <taxon>Fungi</taxon>
        <taxon>Dikarya</taxon>
        <taxon>Basidiomycota</taxon>
        <taxon>Ustilaginomycotina</taxon>
        <taxon>Exobasidiomycetes</taxon>
        <taxon>Tilletiales</taxon>
        <taxon>Tilletiaceae</taxon>
        <taxon>Tilletia</taxon>
    </lineage>
</organism>
<keyword evidence="9 12" id="KW-0720">Serine protease</keyword>
<evidence type="ECO:0000256" key="1">
    <source>
        <dbReference type="ARBA" id="ARBA00001910"/>
    </source>
</evidence>
<dbReference type="PANTHER" id="PTHR14218:SF15">
    <property type="entry name" value="TRIPEPTIDYL-PEPTIDASE 1"/>
    <property type="match status" value="1"/>
</dbReference>
<evidence type="ECO:0000256" key="6">
    <source>
        <dbReference type="ARBA" id="ARBA00022670"/>
    </source>
</evidence>
<gene>
    <name evidence="15" type="ORF">OC842_003465</name>
</gene>
<dbReference type="CDD" id="cd04056">
    <property type="entry name" value="Peptidases_S53"/>
    <property type="match status" value="1"/>
</dbReference>
<dbReference type="EMBL" id="JAPDMQ010000173">
    <property type="protein sequence ID" value="KAK0531903.1"/>
    <property type="molecule type" value="Genomic_DNA"/>
</dbReference>
<dbReference type="Pfam" id="PF09286">
    <property type="entry name" value="Pro-kuma_activ"/>
    <property type="match status" value="1"/>
</dbReference>
<keyword evidence="7" id="KW-0479">Metal-binding</keyword>
<feature type="active site" description="Charge relay system" evidence="12">
    <location>
        <position position="283"/>
    </location>
</feature>
<dbReference type="SUPFAM" id="SSF52743">
    <property type="entry name" value="Subtilisin-like"/>
    <property type="match status" value="1"/>
</dbReference>
<evidence type="ECO:0000256" key="11">
    <source>
        <dbReference type="ARBA" id="ARBA00023145"/>
    </source>
</evidence>